<dbReference type="PANTHER" id="PTHR16305">
    <property type="entry name" value="TESTICULAR SOLUBLE ADENYLYL CYCLASE"/>
    <property type="match status" value="1"/>
</dbReference>
<keyword evidence="2" id="KW-0067">ATP-binding</keyword>
<feature type="compositionally biased region" description="Basic and acidic residues" evidence="4">
    <location>
        <begin position="1309"/>
        <end position="1319"/>
    </location>
</feature>
<dbReference type="PROSITE" id="PS50125">
    <property type="entry name" value="GUANYLATE_CYCLASE_2"/>
    <property type="match status" value="2"/>
</dbReference>
<dbReference type="SMART" id="SM00028">
    <property type="entry name" value="TPR"/>
    <property type="match status" value="5"/>
</dbReference>
<feature type="domain" description="Guanylate cyclase" evidence="5">
    <location>
        <begin position="24"/>
        <end position="162"/>
    </location>
</feature>
<dbReference type="GO" id="GO:0004016">
    <property type="term" value="F:adenylate cyclase activity"/>
    <property type="evidence" value="ECO:0007669"/>
    <property type="project" value="UniProtKB-ARBA"/>
</dbReference>
<dbReference type="GO" id="GO:0005737">
    <property type="term" value="C:cytoplasm"/>
    <property type="evidence" value="ECO:0007669"/>
    <property type="project" value="TreeGrafter"/>
</dbReference>
<organism evidence="6 7">
    <name type="scientific">Salinispira pacifica</name>
    <dbReference type="NCBI Taxonomy" id="1307761"/>
    <lineage>
        <taxon>Bacteria</taxon>
        <taxon>Pseudomonadati</taxon>
        <taxon>Spirochaetota</taxon>
        <taxon>Spirochaetia</taxon>
        <taxon>Spirochaetales</taxon>
        <taxon>Spirochaetaceae</taxon>
        <taxon>Salinispira</taxon>
    </lineage>
</organism>
<dbReference type="InterPro" id="IPR011990">
    <property type="entry name" value="TPR-like_helical_dom_sf"/>
</dbReference>
<dbReference type="CDD" id="cd07302">
    <property type="entry name" value="CHD"/>
    <property type="match status" value="2"/>
</dbReference>
<evidence type="ECO:0000313" key="7">
    <source>
        <dbReference type="Proteomes" id="UP000018680"/>
    </source>
</evidence>
<gene>
    <name evidence="6" type="ORF">L21SP2_0549</name>
</gene>
<dbReference type="SUPFAM" id="SSF55073">
    <property type="entry name" value="Nucleotide cyclase"/>
    <property type="match status" value="2"/>
</dbReference>
<dbReference type="Pfam" id="PF13424">
    <property type="entry name" value="TPR_12"/>
    <property type="match status" value="2"/>
</dbReference>
<dbReference type="Proteomes" id="UP000018680">
    <property type="component" value="Chromosome"/>
</dbReference>
<dbReference type="SUPFAM" id="SSF48452">
    <property type="entry name" value="TPR-like"/>
    <property type="match status" value="3"/>
</dbReference>
<feature type="region of interest" description="Disordered" evidence="4">
    <location>
        <begin position="1359"/>
        <end position="1379"/>
    </location>
</feature>
<feature type="region of interest" description="Disordered" evidence="4">
    <location>
        <begin position="1279"/>
        <end position="1319"/>
    </location>
</feature>
<keyword evidence="1" id="KW-0547">Nucleotide-binding</keyword>
<accession>V5WFN3</accession>
<feature type="region of interest" description="Disordered" evidence="4">
    <location>
        <begin position="176"/>
        <end position="199"/>
    </location>
</feature>
<dbReference type="eggNOG" id="COG0457">
    <property type="taxonomic scope" value="Bacteria"/>
</dbReference>
<dbReference type="SUPFAM" id="SSF52540">
    <property type="entry name" value="P-loop containing nucleoside triphosphate hydrolases"/>
    <property type="match status" value="1"/>
</dbReference>
<sequence>MHIIPRFIVHQDLQENRRGTFPGAVIFLDISGFTAMTEALMVHGKAGAEQLSGIINSVFAPLLDIVYAHGGFVSTFAGDAFTVVFESKDQDGGVEKSAAACAGELSAYFYHNPLHTTPWGEFQLKVKIGIGGGEIQWRIFTGDGGKGYLFRGPALDQAAAAEKLCRAGEVVVGPGARVSSSRRAEPRGSGPADRNSAVSEEELAGGFLRLTHNFTGAERTEETPLSGETREALQASPSPEQLEDFAPIRFFPDNDRGEFRDITSVFISYDESVLNPTAAFTAVSRQARMFGGYISMVDSGDKGGVVLVLFGAPAATENNARRALDFTLALRSEDSGNSFRMGVASGRAFTGYVGAPLRKTYTALGRVVNLSARLAMAGNEGSILIPDETAGKFRDQYDFEPSGSRSFKGFDRAMEISSLQKQKKQSGVSHERLIGRDEEFTVLSSFLDRLGRGESFGAVSIEGEAGIGKTALLESLWKEPREATSKLQRLDFSFTSLVKRYMEPLKEQLLKEFRASREDQASGWVQGLQQSMMDEHTPDYLRNEFVRSREPLLSLMGFLDENDDYYQLDSQARHGRNLEALVAYYSLKSMQTPLLLVADSADTMDEGSHEFFDRLLSRSQDLPLSVLFLSRRHDFLSTLTIPAKHNLELKPLNREQIQEFVKERTSARGDESYNSFIQARSAGVPLFIEELLRFLDEKNLVYRRGGYLKLKDFDMGIMPGNIEALILSRIDRLPAGLRNLLPYMAVLGQRFDGRVLKNMLSEALGTGLAANLRELERRGIVHRDNEQFWVFHTPLLRDSLYQLQFDEQLQKLHSSAAEAYTLLHPKKPDYSAEKATHYAKAGENQRAVEYFKLAGTQAMQNYQNEAALSYFNNVLSASRSDGERSRIHLEKARIFELTGDWNAAKGELERGLGVATIAGENELYHRFFSMLGQISYRKGDAVSAGEYLEKALQDPGYREITREKVNVRIELAKNHMREGQYAEALTRLFEARDIAVEKSYRLEEGQVLYYMGQVYNRTGKVEQAVNMYEESRKIFQELNAVRELSNPMYDLSQIHMSRGALDKAEEGFRSILQSYSQIGYKSGLAAALVNMGSIKDQQGAFDEAIDFFRRSRHIAREIEEAPAVGWAQFAMGASAYKKHEYPQALSYLQDAYRIFQEIGLKSYYGYPLAYLIAAHVRMDNPDRALELGVELVRLNQILGHDAERGRIFLALGELLEKSGLPPQNGLKQIKYIARLSGLKFISPAAFYAKAVKESRQPKYLNTYIPALYAYGTYLLKTAHKQQPRPDEQPKERPEERPEKQPKNQTGKQKAAEDGVRVRERGEGFIRQAYRETRQAQWHSFSHRIESEQGAIISVDSVDSVDSAADSSTDSSTDAAAASR</sequence>
<dbReference type="InterPro" id="IPR027417">
    <property type="entry name" value="P-loop_NTPase"/>
</dbReference>
<dbReference type="PROSITE" id="PS50005">
    <property type="entry name" value="TPR"/>
    <property type="match status" value="1"/>
</dbReference>
<dbReference type="EMBL" id="CP006939">
    <property type="protein sequence ID" value="AHC13981.1"/>
    <property type="molecule type" value="Genomic_DNA"/>
</dbReference>
<dbReference type="eggNOG" id="COG3899">
    <property type="taxonomic scope" value="Bacteria"/>
</dbReference>
<evidence type="ECO:0000256" key="2">
    <source>
        <dbReference type="ARBA" id="ARBA00022840"/>
    </source>
</evidence>
<dbReference type="OrthoDB" id="190810at2"/>
<dbReference type="GO" id="GO:0005524">
    <property type="term" value="F:ATP binding"/>
    <property type="evidence" value="ECO:0007669"/>
    <property type="project" value="UniProtKB-KW"/>
</dbReference>
<dbReference type="InterPro" id="IPR041664">
    <property type="entry name" value="AAA_16"/>
</dbReference>
<dbReference type="STRING" id="1307761.L21SP2_0549"/>
<feature type="compositionally biased region" description="Basic and acidic residues" evidence="4">
    <location>
        <begin position="1283"/>
        <end position="1301"/>
    </location>
</feature>
<dbReference type="InterPro" id="IPR029787">
    <property type="entry name" value="Nucleotide_cyclase"/>
</dbReference>
<dbReference type="HOGENOM" id="CLU_004435_4_0_12"/>
<dbReference type="Gene3D" id="1.25.40.10">
    <property type="entry name" value="Tetratricopeptide repeat domain"/>
    <property type="match status" value="2"/>
</dbReference>
<dbReference type="Pfam" id="PF13191">
    <property type="entry name" value="AAA_16"/>
    <property type="match status" value="1"/>
</dbReference>
<dbReference type="GO" id="GO:0035556">
    <property type="term" value="P:intracellular signal transduction"/>
    <property type="evidence" value="ECO:0007669"/>
    <property type="project" value="InterPro"/>
</dbReference>
<evidence type="ECO:0000259" key="5">
    <source>
        <dbReference type="PROSITE" id="PS50125"/>
    </source>
</evidence>
<dbReference type="PANTHER" id="PTHR16305:SF28">
    <property type="entry name" value="GUANYLATE CYCLASE DOMAIN-CONTAINING PROTEIN"/>
    <property type="match status" value="1"/>
</dbReference>
<name>V5WFN3_9SPIO</name>
<dbReference type="KEGG" id="slr:L21SP2_0549"/>
<keyword evidence="3" id="KW-0802">TPR repeat</keyword>
<feature type="repeat" description="TPR" evidence="3">
    <location>
        <begin position="1005"/>
        <end position="1038"/>
    </location>
</feature>
<evidence type="ECO:0000256" key="3">
    <source>
        <dbReference type="PROSITE-ProRule" id="PRU00339"/>
    </source>
</evidence>
<dbReference type="RefSeq" id="WP_024266913.1">
    <property type="nucleotide sequence ID" value="NC_023035.1"/>
</dbReference>
<evidence type="ECO:0000256" key="4">
    <source>
        <dbReference type="SAM" id="MobiDB-lite"/>
    </source>
</evidence>
<evidence type="ECO:0000256" key="1">
    <source>
        <dbReference type="ARBA" id="ARBA00022741"/>
    </source>
</evidence>
<proteinExistence type="predicted"/>
<keyword evidence="7" id="KW-1185">Reference proteome</keyword>
<evidence type="ECO:0000313" key="6">
    <source>
        <dbReference type="EMBL" id="AHC13981.1"/>
    </source>
</evidence>
<feature type="domain" description="Guanylate cyclase" evidence="5">
    <location>
        <begin position="338"/>
        <end position="375"/>
    </location>
</feature>
<protein>
    <recommendedName>
        <fullName evidence="5">Guanylate cyclase domain-containing protein</fullName>
    </recommendedName>
</protein>
<dbReference type="Gene3D" id="3.30.70.1230">
    <property type="entry name" value="Nucleotide cyclase"/>
    <property type="match status" value="2"/>
</dbReference>
<dbReference type="eggNOG" id="COG2114">
    <property type="taxonomic scope" value="Bacteria"/>
</dbReference>
<dbReference type="Pfam" id="PF00211">
    <property type="entry name" value="Guanylate_cyc"/>
    <property type="match status" value="1"/>
</dbReference>
<dbReference type="InterPro" id="IPR019734">
    <property type="entry name" value="TPR_rpt"/>
</dbReference>
<dbReference type="InterPro" id="IPR001054">
    <property type="entry name" value="A/G_cyclase"/>
</dbReference>
<dbReference type="Gene3D" id="3.40.50.300">
    <property type="entry name" value="P-loop containing nucleotide triphosphate hydrolases"/>
    <property type="match status" value="1"/>
</dbReference>
<dbReference type="GO" id="GO:0009190">
    <property type="term" value="P:cyclic nucleotide biosynthetic process"/>
    <property type="evidence" value="ECO:0007669"/>
    <property type="project" value="InterPro"/>
</dbReference>
<reference evidence="6 7" key="1">
    <citation type="journal article" date="2015" name="Stand. Genomic Sci.">
        <title>Complete genome sequence and description of Salinispira pacifica gen. nov., sp. nov., a novel spirochaete isolated form a hypersaline microbial mat.</title>
        <authorList>
            <person name="Ben Hania W."/>
            <person name="Joseph M."/>
            <person name="Schumann P."/>
            <person name="Bunk B."/>
            <person name="Fiebig A."/>
            <person name="Sproer C."/>
            <person name="Klenk H.P."/>
            <person name="Fardeau M.L."/>
            <person name="Spring S."/>
        </authorList>
    </citation>
    <scope>NUCLEOTIDE SEQUENCE [LARGE SCALE GENOMIC DNA]</scope>
    <source>
        <strain evidence="6 7">L21-RPul-D2</strain>
    </source>
</reference>